<sequence>MTARDVPKEVAPAALALLRLRLAELDYLREVRRLLDAGRSEEELARRLRVFRPEDLARLRAAREVSMPLEGFSGALPMEICERYAVGQLDRERLVDELARYPYAPLDKTDGWDDLVVNPPGTWADLGSARRAGLIDSQIYREVFDLAPAEGD</sequence>
<reference evidence="1" key="1">
    <citation type="submission" date="2017-08" db="EMBL/GenBank/DDBJ databases">
        <title>Genomes of multiple Clavibacter strains from different subspecies.</title>
        <authorList>
            <person name="Yuan X.-K."/>
            <person name="Li X.-S."/>
            <person name="Nie J."/>
            <person name="De Boer S.H."/>
        </authorList>
    </citation>
    <scope>NUCLEOTIDE SEQUENCE [LARGE SCALE GENOMIC DNA]</scope>
    <source>
        <strain evidence="1">ATCC 33566</strain>
    </source>
</reference>
<dbReference type="RefSeq" id="WP_094127528.1">
    <property type="nucleotide sequence ID" value="NZ_CP040788.1"/>
</dbReference>
<evidence type="ECO:0000313" key="2">
    <source>
        <dbReference type="Proteomes" id="UP000215316"/>
    </source>
</evidence>
<organism evidence="1 2">
    <name type="scientific">Clavibacter tessellarius</name>
    <dbReference type="NCBI Taxonomy" id="31965"/>
    <lineage>
        <taxon>Bacteria</taxon>
        <taxon>Bacillati</taxon>
        <taxon>Actinomycetota</taxon>
        <taxon>Actinomycetes</taxon>
        <taxon>Micrococcales</taxon>
        <taxon>Microbacteriaceae</taxon>
        <taxon>Clavibacter</taxon>
    </lineage>
</organism>
<evidence type="ECO:0000313" key="1">
    <source>
        <dbReference type="EMBL" id="OQJ62745.1"/>
    </source>
</evidence>
<name>A0A225CG75_9MICO</name>
<comment type="caution">
    <text evidence="1">The sequence shown here is derived from an EMBL/GenBank/DDBJ whole genome shotgun (WGS) entry which is preliminary data.</text>
</comment>
<protein>
    <submittedName>
        <fullName evidence="1">Uncharacterized protein</fullName>
    </submittedName>
</protein>
<accession>A0A225CG75</accession>
<proteinExistence type="predicted"/>
<dbReference type="Proteomes" id="UP000215316">
    <property type="component" value="Unassembled WGS sequence"/>
</dbReference>
<keyword evidence="2" id="KW-1185">Reference proteome</keyword>
<dbReference type="EMBL" id="MZMQ01000001">
    <property type="protein sequence ID" value="OQJ62745.1"/>
    <property type="molecule type" value="Genomic_DNA"/>
</dbReference>
<dbReference type="AlphaFoldDB" id="A0A225CG75"/>
<dbReference type="OrthoDB" id="4458215at2"/>
<gene>
    <name evidence="1" type="ORF">B5P24_06940</name>
</gene>